<keyword evidence="4 6" id="KW-0472">Membrane</keyword>
<feature type="compositionally biased region" description="Basic residues" evidence="5">
    <location>
        <begin position="236"/>
        <end position="249"/>
    </location>
</feature>
<feature type="compositionally biased region" description="Polar residues" evidence="5">
    <location>
        <begin position="273"/>
        <end position="301"/>
    </location>
</feature>
<evidence type="ECO:0000256" key="4">
    <source>
        <dbReference type="ARBA" id="ARBA00023136"/>
    </source>
</evidence>
<evidence type="ECO:0008006" key="9">
    <source>
        <dbReference type="Google" id="ProtNLM"/>
    </source>
</evidence>
<dbReference type="Proteomes" id="UP001329825">
    <property type="component" value="Chromosome 5"/>
</dbReference>
<reference evidence="7 8" key="1">
    <citation type="submission" date="2024-01" db="EMBL/GenBank/DDBJ databases">
        <title>Comparative genomics of Cryptococcus and Kwoniella reveals pathogenesis evolution and contrasting modes of karyotype evolution via chromosome fusion or intercentromeric recombination.</title>
        <authorList>
            <person name="Coelho M.A."/>
            <person name="David-Palma M."/>
            <person name="Shea T."/>
            <person name="Bowers K."/>
            <person name="McGinley-Smith S."/>
            <person name="Mohammad A.W."/>
            <person name="Gnirke A."/>
            <person name="Yurkov A.M."/>
            <person name="Nowrousian M."/>
            <person name="Sun S."/>
            <person name="Cuomo C.A."/>
            <person name="Heitman J."/>
        </authorList>
    </citation>
    <scope>NUCLEOTIDE SEQUENCE [LARGE SCALE GENOMIC DNA]</scope>
    <source>
        <strain evidence="7">CBS 11374</strain>
    </source>
</reference>
<feature type="transmembrane region" description="Helical" evidence="6">
    <location>
        <begin position="77"/>
        <end position="95"/>
    </location>
</feature>
<feature type="compositionally biased region" description="Polar residues" evidence="5">
    <location>
        <begin position="319"/>
        <end position="336"/>
    </location>
</feature>
<evidence type="ECO:0000256" key="3">
    <source>
        <dbReference type="ARBA" id="ARBA00022989"/>
    </source>
</evidence>
<dbReference type="GeneID" id="87956314"/>
<accession>A0ABZ1D0X0</accession>
<feature type="transmembrane region" description="Helical" evidence="6">
    <location>
        <begin position="38"/>
        <end position="57"/>
    </location>
</feature>
<organism evidence="7 8">
    <name type="scientific">Kwoniella shivajii</name>
    <dbReference type="NCBI Taxonomy" id="564305"/>
    <lineage>
        <taxon>Eukaryota</taxon>
        <taxon>Fungi</taxon>
        <taxon>Dikarya</taxon>
        <taxon>Basidiomycota</taxon>
        <taxon>Agaricomycotina</taxon>
        <taxon>Tremellomycetes</taxon>
        <taxon>Tremellales</taxon>
        <taxon>Cryptococcaceae</taxon>
        <taxon>Kwoniella</taxon>
    </lineage>
</organism>
<dbReference type="Gene3D" id="1.20.1280.290">
    <property type="match status" value="2"/>
</dbReference>
<evidence type="ECO:0000313" key="8">
    <source>
        <dbReference type="Proteomes" id="UP001329825"/>
    </source>
</evidence>
<sequence length="726" mass="79679">MLDWTMDYPSRVMIANVLGYLSIGSWLCAQLPQVIKNASLRSCEGLALPFLISWLFGDLTNLIGCLLTDQLPFQTYLAIYFCTIDCALVGQFIRYRKGTQNQIRPRISTSATSATPTSRYFTYNSLISSPHQSLILPPSTAPPIIRTRSTSGTAIITTNSSAPTTATITASGTTRPRPKRNYHSSNANPNLNYLQHNTSHNPHPPDINVQSPADGSYAAIYEAALDVARAAERASNRRRSASKKRRPSKHTSNSVIGISELIQNEDLTDSFHSEMSSSTIGEGETNNNYGGRSRLTQSTGTLLGDNRGRGRSMTRTRTKSPVLSGLNTTDNSFSSQDELDGLPTQGTLGLILGNAATTHQGQSDMREHKRSQSRSLSLVRGSGGRGGRRAAGVAFMSLGFLVGFGGFSSDVSGRTVGTNVGRVLSQPKGLQPNWNSLGDSSDFMSIYHIESSSNPHITEIPFIHNNQEKSPPHPPDEPPSFQRIIGRISAWACTTLYLASRLPQIWKNFQRKSVEGLSILLFVMAFFGNVTYVSSILLNPAGGGDPNEAGHYLLEALPYLLGSGGTLMFDLTIMIQSLIYGSSPPLPVPPTPMERSTRRRERGYFASRRKIRHLEDGSIGHRDHVRSHSNSHGHTYNHSQNSERAPLLPPVNLTIHTDPNLLPVTNNELDTNTNTNININNPESGLSMNGRQDDRSTSPEKQYRNRSRSKKRNTTRSSEDRSLSRS</sequence>
<feature type="transmembrane region" description="Helical" evidence="6">
    <location>
        <begin position="12"/>
        <end position="31"/>
    </location>
</feature>
<feature type="compositionally biased region" description="Basic and acidic residues" evidence="5">
    <location>
        <begin position="691"/>
        <end position="703"/>
    </location>
</feature>
<proteinExistence type="predicted"/>
<dbReference type="InterPro" id="IPR006603">
    <property type="entry name" value="PQ-loop_rpt"/>
</dbReference>
<feature type="region of interest" description="Disordered" evidence="5">
    <location>
        <begin position="232"/>
        <end position="346"/>
    </location>
</feature>
<comment type="subcellular location">
    <subcellularLocation>
        <location evidence="1">Membrane</location>
        <topology evidence="1">Multi-pass membrane protein</topology>
    </subcellularLocation>
</comment>
<feature type="region of interest" description="Disordered" evidence="5">
    <location>
        <begin position="358"/>
        <end position="387"/>
    </location>
</feature>
<feature type="compositionally biased region" description="Basic and acidic residues" evidence="5">
    <location>
        <begin position="613"/>
        <end position="622"/>
    </location>
</feature>
<dbReference type="PANTHER" id="PTHR16201:SF34">
    <property type="entry name" value="LYSOSOMAL AMINO ACID TRANSPORTER 1"/>
    <property type="match status" value="1"/>
</dbReference>
<dbReference type="RefSeq" id="XP_062791957.1">
    <property type="nucleotide sequence ID" value="XM_062935906.1"/>
</dbReference>
<feature type="compositionally biased region" description="Polar residues" evidence="5">
    <location>
        <begin position="183"/>
        <end position="201"/>
    </location>
</feature>
<feature type="compositionally biased region" description="Basic residues" evidence="5">
    <location>
        <begin position="309"/>
        <end position="318"/>
    </location>
</feature>
<evidence type="ECO:0000256" key="5">
    <source>
        <dbReference type="SAM" id="MobiDB-lite"/>
    </source>
</evidence>
<name>A0ABZ1D0X0_9TREE</name>
<feature type="compositionally biased region" description="Basic residues" evidence="5">
    <location>
        <begin position="704"/>
        <end position="714"/>
    </location>
</feature>
<feature type="compositionally biased region" description="Basic and acidic residues" evidence="5">
    <location>
        <begin position="717"/>
        <end position="726"/>
    </location>
</feature>
<feature type="region of interest" description="Disordered" evidence="5">
    <location>
        <begin position="164"/>
        <end position="212"/>
    </location>
</feature>
<dbReference type="PANTHER" id="PTHR16201">
    <property type="entry name" value="SEVEN TRANSMEMBRANE PROTEIN 1-RELATED"/>
    <property type="match status" value="1"/>
</dbReference>
<feature type="compositionally biased region" description="Low complexity" evidence="5">
    <location>
        <begin position="164"/>
        <end position="174"/>
    </location>
</feature>
<feature type="compositionally biased region" description="Polar residues" evidence="5">
    <location>
        <begin position="632"/>
        <end position="643"/>
    </location>
</feature>
<evidence type="ECO:0000313" key="7">
    <source>
        <dbReference type="EMBL" id="WRT67217.1"/>
    </source>
</evidence>
<feature type="region of interest" description="Disordered" evidence="5">
    <location>
        <begin position="586"/>
        <end position="726"/>
    </location>
</feature>
<dbReference type="InterPro" id="IPR051415">
    <property type="entry name" value="LAAT-1"/>
</dbReference>
<dbReference type="EMBL" id="CP141885">
    <property type="protein sequence ID" value="WRT67217.1"/>
    <property type="molecule type" value="Genomic_DNA"/>
</dbReference>
<keyword evidence="8" id="KW-1185">Reference proteome</keyword>
<evidence type="ECO:0000256" key="1">
    <source>
        <dbReference type="ARBA" id="ARBA00004141"/>
    </source>
</evidence>
<protein>
    <recommendedName>
        <fullName evidence="9">Vacuolar membrane protein</fullName>
    </recommendedName>
</protein>
<evidence type="ECO:0000256" key="2">
    <source>
        <dbReference type="ARBA" id="ARBA00022692"/>
    </source>
</evidence>
<dbReference type="SMART" id="SM00679">
    <property type="entry name" value="CTNS"/>
    <property type="match status" value="2"/>
</dbReference>
<evidence type="ECO:0000256" key="6">
    <source>
        <dbReference type="SAM" id="Phobius"/>
    </source>
</evidence>
<keyword evidence="3 6" id="KW-1133">Transmembrane helix</keyword>
<dbReference type="Pfam" id="PF04193">
    <property type="entry name" value="PQ-loop"/>
    <property type="match status" value="2"/>
</dbReference>
<keyword evidence="2 6" id="KW-0812">Transmembrane</keyword>
<feature type="compositionally biased region" description="Low complexity" evidence="5">
    <location>
        <begin position="665"/>
        <end position="681"/>
    </location>
</feature>
<feature type="compositionally biased region" description="Basic residues" evidence="5">
    <location>
        <begin position="597"/>
        <end position="612"/>
    </location>
</feature>
<gene>
    <name evidence="7" type="ORF">IL334_004183</name>
</gene>